<protein>
    <submittedName>
        <fullName evidence="2">Uncharacterized protein</fullName>
    </submittedName>
</protein>
<dbReference type="EMBL" id="LAZR01060669">
    <property type="protein sequence ID" value="KKK65200.1"/>
    <property type="molecule type" value="Genomic_DNA"/>
</dbReference>
<dbReference type="InterPro" id="IPR029063">
    <property type="entry name" value="SAM-dependent_MTases_sf"/>
</dbReference>
<keyword evidence="1" id="KW-0812">Transmembrane</keyword>
<gene>
    <name evidence="2" type="ORF">LCGC14_2976530</name>
</gene>
<dbReference type="SUPFAM" id="SSF53335">
    <property type="entry name" value="S-adenosyl-L-methionine-dependent methyltransferases"/>
    <property type="match status" value="1"/>
</dbReference>
<proteinExistence type="predicted"/>
<reference evidence="2" key="1">
    <citation type="journal article" date="2015" name="Nature">
        <title>Complex archaea that bridge the gap between prokaryotes and eukaryotes.</title>
        <authorList>
            <person name="Spang A."/>
            <person name="Saw J.H."/>
            <person name="Jorgensen S.L."/>
            <person name="Zaremba-Niedzwiedzka K."/>
            <person name="Martijn J."/>
            <person name="Lind A.E."/>
            <person name="van Eijk R."/>
            <person name="Schleper C."/>
            <person name="Guy L."/>
            <person name="Ettema T.J."/>
        </authorList>
    </citation>
    <scope>NUCLEOTIDE SEQUENCE</scope>
</reference>
<dbReference type="AlphaFoldDB" id="A0A0F8XV94"/>
<accession>A0A0F8XV94</accession>
<sequence>MNETFRIFLISIFAISIALFYTFTPIGAEEDVLVIEILDEDAYWTPERLRNAQPLPLPTVDGEAIERLRYVNLTAYDFRKVYKMFYEGFHIRKGLTKECFIYADPPYPAKEKYYNSGFGMDEHLELIDILLESPFNILLSIGCDCEFYIDALKEGGWFIEEVYTKYSTDANSQKETKEYFCMNYDIKKEPKLIMDYQQNILEYIQII</sequence>
<keyword evidence="1" id="KW-1133">Transmembrane helix</keyword>
<feature type="transmembrane region" description="Helical" evidence="1">
    <location>
        <begin position="7"/>
        <end position="28"/>
    </location>
</feature>
<evidence type="ECO:0000256" key="1">
    <source>
        <dbReference type="SAM" id="Phobius"/>
    </source>
</evidence>
<evidence type="ECO:0000313" key="2">
    <source>
        <dbReference type="EMBL" id="KKK65200.1"/>
    </source>
</evidence>
<dbReference type="Gene3D" id="3.40.50.150">
    <property type="entry name" value="Vaccinia Virus protein VP39"/>
    <property type="match status" value="1"/>
</dbReference>
<organism evidence="2">
    <name type="scientific">marine sediment metagenome</name>
    <dbReference type="NCBI Taxonomy" id="412755"/>
    <lineage>
        <taxon>unclassified sequences</taxon>
        <taxon>metagenomes</taxon>
        <taxon>ecological metagenomes</taxon>
    </lineage>
</organism>
<comment type="caution">
    <text evidence="2">The sequence shown here is derived from an EMBL/GenBank/DDBJ whole genome shotgun (WGS) entry which is preliminary data.</text>
</comment>
<keyword evidence="1" id="KW-0472">Membrane</keyword>
<name>A0A0F8XV94_9ZZZZ</name>